<dbReference type="AlphaFoldDB" id="X0ZCZ0"/>
<feature type="non-terminal residue" evidence="1">
    <location>
        <position position="198"/>
    </location>
</feature>
<evidence type="ECO:0000313" key="1">
    <source>
        <dbReference type="EMBL" id="GAG46256.1"/>
    </source>
</evidence>
<comment type="caution">
    <text evidence="1">The sequence shown here is derived from an EMBL/GenBank/DDBJ whole genome shotgun (WGS) entry which is preliminary data.</text>
</comment>
<accession>X0ZCZ0</accession>
<proteinExistence type="predicted"/>
<protein>
    <submittedName>
        <fullName evidence="1">Uncharacterized protein</fullName>
    </submittedName>
</protein>
<sequence length="198" mass="22566">MIYKVWIQIEEIDEGKDHYLNISEPYEAGKFDTEAEAVKFAENELMTTQIPNSAADLLEACKVLTSYTVDLLYKLDDQINLDDVEEIQQARAAIARYDSTGTPNINLQKVCQAGLKFLDSLPETKLTTQLENREAFRKILNDALNQNTLTVDDRCPKCGADDAEREFKDKDFLDIEAIHMHYLCNKCGSEIIEEFTLS</sequence>
<organism evidence="1">
    <name type="scientific">marine sediment metagenome</name>
    <dbReference type="NCBI Taxonomy" id="412755"/>
    <lineage>
        <taxon>unclassified sequences</taxon>
        <taxon>metagenomes</taxon>
        <taxon>ecological metagenomes</taxon>
    </lineage>
</organism>
<gene>
    <name evidence="1" type="ORF">S01H1_74994</name>
</gene>
<dbReference type="EMBL" id="BARS01050207">
    <property type="protein sequence ID" value="GAG46256.1"/>
    <property type="molecule type" value="Genomic_DNA"/>
</dbReference>
<reference evidence="1" key="1">
    <citation type="journal article" date="2014" name="Front. Microbiol.">
        <title>High frequency of phylogenetically diverse reductive dehalogenase-homologous genes in deep subseafloor sedimentary metagenomes.</title>
        <authorList>
            <person name="Kawai M."/>
            <person name="Futagami T."/>
            <person name="Toyoda A."/>
            <person name="Takaki Y."/>
            <person name="Nishi S."/>
            <person name="Hori S."/>
            <person name="Arai W."/>
            <person name="Tsubouchi T."/>
            <person name="Morono Y."/>
            <person name="Uchiyama I."/>
            <person name="Ito T."/>
            <person name="Fujiyama A."/>
            <person name="Inagaki F."/>
            <person name="Takami H."/>
        </authorList>
    </citation>
    <scope>NUCLEOTIDE SEQUENCE</scope>
    <source>
        <strain evidence="1">Expedition CK06-06</strain>
    </source>
</reference>
<name>X0ZCZ0_9ZZZZ</name>